<dbReference type="EnsemblPlants" id="TuG1812G0300002381.01.T01">
    <property type="protein sequence ID" value="TuG1812G0300002381.01.T01.cds469993"/>
    <property type="gene ID" value="TuG1812G0300002381.01"/>
</dbReference>
<dbReference type="PANTHER" id="PTHR31170">
    <property type="entry name" value="BNAC04G53230D PROTEIN"/>
    <property type="match status" value="1"/>
</dbReference>
<dbReference type="PANTHER" id="PTHR31170:SF18">
    <property type="entry name" value="(WILD MALAYSIAN BANANA) HYPOTHETICAL PROTEIN"/>
    <property type="match status" value="1"/>
</dbReference>
<dbReference type="Gramene" id="TuG1812G0300002381.01.T01">
    <property type="protein sequence ID" value="TuG1812G0300002381.01.T01.cds469993"/>
    <property type="gene ID" value="TuG1812G0300002381.01"/>
</dbReference>
<name>A0A8R7TUV3_TRIUA</name>
<accession>A0A8R7TUV3</accession>
<reference evidence="1" key="3">
    <citation type="submission" date="2022-06" db="UniProtKB">
        <authorList>
            <consortium name="EnsemblPlants"/>
        </authorList>
    </citation>
    <scope>IDENTIFICATION</scope>
</reference>
<proteinExistence type="predicted"/>
<dbReference type="Proteomes" id="UP000015106">
    <property type="component" value="Chromosome 3"/>
</dbReference>
<sequence>MEEHKRRALVQLINRSKKPLQDFISSINDVAGELEAAYGKDLDGNWRDDRRRFIDMMLTDGCFLLEMMSKPSQDYEQYDPIFSEHGRIGIFPLIRSDMLLIENQLPLLVLKKILG</sequence>
<dbReference type="InterPro" id="IPR004158">
    <property type="entry name" value="DUF247_pln"/>
</dbReference>
<evidence type="ECO:0000313" key="2">
    <source>
        <dbReference type="Proteomes" id="UP000015106"/>
    </source>
</evidence>
<reference evidence="1" key="2">
    <citation type="submission" date="2018-03" db="EMBL/GenBank/DDBJ databases">
        <title>The Triticum urartu genome reveals the dynamic nature of wheat genome evolution.</title>
        <authorList>
            <person name="Ling H."/>
            <person name="Ma B."/>
            <person name="Shi X."/>
            <person name="Liu H."/>
            <person name="Dong L."/>
            <person name="Sun H."/>
            <person name="Cao Y."/>
            <person name="Gao Q."/>
            <person name="Zheng S."/>
            <person name="Li Y."/>
            <person name="Yu Y."/>
            <person name="Du H."/>
            <person name="Qi M."/>
            <person name="Li Y."/>
            <person name="Yu H."/>
            <person name="Cui Y."/>
            <person name="Wang N."/>
            <person name="Chen C."/>
            <person name="Wu H."/>
            <person name="Zhao Y."/>
            <person name="Zhang J."/>
            <person name="Li Y."/>
            <person name="Zhou W."/>
            <person name="Zhang B."/>
            <person name="Hu W."/>
            <person name="Eijk M."/>
            <person name="Tang J."/>
            <person name="Witsenboer H."/>
            <person name="Zhao S."/>
            <person name="Li Z."/>
            <person name="Zhang A."/>
            <person name="Wang D."/>
            <person name="Liang C."/>
        </authorList>
    </citation>
    <scope>NUCLEOTIDE SEQUENCE [LARGE SCALE GENOMIC DNA]</scope>
    <source>
        <strain evidence="1">cv. G1812</strain>
    </source>
</reference>
<keyword evidence="2" id="KW-1185">Reference proteome</keyword>
<dbReference type="AlphaFoldDB" id="A0A8R7TUV3"/>
<organism evidence="1 2">
    <name type="scientific">Triticum urartu</name>
    <name type="common">Red wild einkorn</name>
    <name type="synonym">Crithodium urartu</name>
    <dbReference type="NCBI Taxonomy" id="4572"/>
    <lineage>
        <taxon>Eukaryota</taxon>
        <taxon>Viridiplantae</taxon>
        <taxon>Streptophyta</taxon>
        <taxon>Embryophyta</taxon>
        <taxon>Tracheophyta</taxon>
        <taxon>Spermatophyta</taxon>
        <taxon>Magnoliopsida</taxon>
        <taxon>Liliopsida</taxon>
        <taxon>Poales</taxon>
        <taxon>Poaceae</taxon>
        <taxon>BOP clade</taxon>
        <taxon>Pooideae</taxon>
        <taxon>Triticodae</taxon>
        <taxon>Triticeae</taxon>
        <taxon>Triticinae</taxon>
        <taxon>Triticum</taxon>
    </lineage>
</organism>
<protein>
    <submittedName>
        <fullName evidence="1">Uncharacterized protein</fullName>
    </submittedName>
</protein>
<evidence type="ECO:0000313" key="1">
    <source>
        <dbReference type="EnsemblPlants" id="TuG1812G0300002381.01.T01.cds469993"/>
    </source>
</evidence>
<reference evidence="2" key="1">
    <citation type="journal article" date="2013" name="Nature">
        <title>Draft genome of the wheat A-genome progenitor Triticum urartu.</title>
        <authorList>
            <person name="Ling H.Q."/>
            <person name="Zhao S."/>
            <person name="Liu D."/>
            <person name="Wang J."/>
            <person name="Sun H."/>
            <person name="Zhang C."/>
            <person name="Fan H."/>
            <person name="Li D."/>
            <person name="Dong L."/>
            <person name="Tao Y."/>
            <person name="Gao C."/>
            <person name="Wu H."/>
            <person name="Li Y."/>
            <person name="Cui Y."/>
            <person name="Guo X."/>
            <person name="Zheng S."/>
            <person name="Wang B."/>
            <person name="Yu K."/>
            <person name="Liang Q."/>
            <person name="Yang W."/>
            <person name="Lou X."/>
            <person name="Chen J."/>
            <person name="Feng M."/>
            <person name="Jian J."/>
            <person name="Zhang X."/>
            <person name="Luo G."/>
            <person name="Jiang Y."/>
            <person name="Liu J."/>
            <person name="Wang Z."/>
            <person name="Sha Y."/>
            <person name="Zhang B."/>
            <person name="Wu H."/>
            <person name="Tang D."/>
            <person name="Shen Q."/>
            <person name="Xue P."/>
            <person name="Zou S."/>
            <person name="Wang X."/>
            <person name="Liu X."/>
            <person name="Wang F."/>
            <person name="Yang Y."/>
            <person name="An X."/>
            <person name="Dong Z."/>
            <person name="Zhang K."/>
            <person name="Zhang X."/>
            <person name="Luo M.C."/>
            <person name="Dvorak J."/>
            <person name="Tong Y."/>
            <person name="Wang J."/>
            <person name="Yang H."/>
            <person name="Li Z."/>
            <person name="Wang D."/>
            <person name="Zhang A."/>
            <person name="Wang J."/>
        </authorList>
    </citation>
    <scope>NUCLEOTIDE SEQUENCE</scope>
    <source>
        <strain evidence="2">cv. G1812</strain>
    </source>
</reference>
<dbReference type="Pfam" id="PF03140">
    <property type="entry name" value="DUF247"/>
    <property type="match status" value="1"/>
</dbReference>